<accession>A0A4P6YS06</accession>
<keyword evidence="2" id="KW-1185">Reference proteome</keyword>
<gene>
    <name evidence="1" type="ORF">EQG49_02325</name>
</gene>
<proteinExistence type="predicted"/>
<dbReference type="EMBL" id="CP037940">
    <property type="protein sequence ID" value="QBO35383.1"/>
    <property type="molecule type" value="Genomic_DNA"/>
</dbReference>
<sequence>MSVSDDLDSLLHGTLDDKLEVLEAQTRAELKAKILAEDVPKALEFTILPVTMKKLNRLNSQGVSSFTSDDESYAFEADDWAEFDKVINTWIELNGEVHDGSRRGKISFY</sequence>
<reference evidence="2" key="1">
    <citation type="submission" date="2019-03" db="EMBL/GenBank/DDBJ databases">
        <title>Weissella sp. 26KH-42 Genome sequencing.</title>
        <authorList>
            <person name="Heo J."/>
            <person name="Kim S.-J."/>
            <person name="Kim J.-S."/>
            <person name="Hong S.-B."/>
            <person name="Kwon S.-W."/>
        </authorList>
    </citation>
    <scope>NUCLEOTIDE SEQUENCE [LARGE SCALE GENOMIC DNA]</scope>
    <source>
        <strain evidence="2">26KH-42</strain>
    </source>
</reference>
<dbReference type="Proteomes" id="UP000292886">
    <property type="component" value="Chromosome"/>
</dbReference>
<dbReference type="KEGG" id="wei:EQG49_02325"/>
<organism evidence="1 2">
    <name type="scientific">Periweissella cryptocerci</name>
    <dbReference type="NCBI Taxonomy" id="2506420"/>
    <lineage>
        <taxon>Bacteria</taxon>
        <taxon>Bacillati</taxon>
        <taxon>Bacillota</taxon>
        <taxon>Bacilli</taxon>
        <taxon>Lactobacillales</taxon>
        <taxon>Lactobacillaceae</taxon>
        <taxon>Periweissella</taxon>
    </lineage>
</organism>
<evidence type="ECO:0000313" key="1">
    <source>
        <dbReference type="EMBL" id="QBO35383.1"/>
    </source>
</evidence>
<dbReference type="AlphaFoldDB" id="A0A4P6YS06"/>
<dbReference type="RefSeq" id="WP_133362463.1">
    <property type="nucleotide sequence ID" value="NZ_CP037940.1"/>
</dbReference>
<evidence type="ECO:0000313" key="2">
    <source>
        <dbReference type="Proteomes" id="UP000292886"/>
    </source>
</evidence>
<protein>
    <submittedName>
        <fullName evidence="1">Uncharacterized protein</fullName>
    </submittedName>
</protein>
<name>A0A4P6YS06_9LACO</name>